<protein>
    <submittedName>
        <fullName evidence="2">Uncharacterized protein</fullName>
    </submittedName>
</protein>
<feature type="region of interest" description="Disordered" evidence="1">
    <location>
        <begin position="716"/>
        <end position="755"/>
    </location>
</feature>
<dbReference type="Proteomes" id="UP000008062">
    <property type="component" value="Chromosome 10"/>
</dbReference>
<evidence type="ECO:0000256" key="1">
    <source>
        <dbReference type="SAM" id="MobiDB-lite"/>
    </source>
</evidence>
<dbReference type="InParanoid" id="F9XLX3"/>
<name>F9XLX3_ZYMTI</name>
<dbReference type="GeneID" id="13398284"/>
<keyword evidence="3" id="KW-1185">Reference proteome</keyword>
<dbReference type="VEuPathDB" id="FungiDB:ZTRI_10.471"/>
<feature type="compositionally biased region" description="Basic and acidic residues" evidence="1">
    <location>
        <begin position="725"/>
        <end position="747"/>
    </location>
</feature>
<dbReference type="KEGG" id="ztr:MYCGRDRAFT_96374"/>
<evidence type="ECO:0000313" key="2">
    <source>
        <dbReference type="EMBL" id="EGP84016.1"/>
    </source>
</evidence>
<sequence>MATEDNEKAAEFASQQTLEDIKAYSALLEHCDVLLPPETHETPAATAAAKRARHSIRRLQSKINILTRDQENLSVFYKDPKDKKGGQVVIVNSQNTSHAKQTHSDEWQARRSPIEVSIQAIGIPSDASHSKTSVGLLDFLFRRCGELSTGSHRNPFHIPFVEHLVIVRDLLLQCHSARTRSNLDLARYTFDTYVVASSHSLMYRRLQIGQSSRGRDFYDMMTVEATLPQFDAQDIANLDVFKRDPTQRQDLEFRMFAARFDRPDWMARSAVNPVYQIKSRRMIHVMLTTYLQALDKAFGALRGSVGLCTGTQKDATEIKACVEATRDRMVDLTRFMMLFEAILVEHFKWLDKFRTKLANTEPPVPATSAKQSGSPAATPGDSNEHHADVDSGDDINSNTMTEAQDLDLVTKREGWAQGAIKYLRLICLHTYSICQAINWHPRGQSARAKPEIRLLKESTFTFVDIRQHASGQTRKSFAECVREWCKQSPFRSEERLTKILTRQRSADNSVEDNDILTSTGFSGIYHAASVLAILEALVKSPQFSDLTEARLEQHGIKATRSDLVRLFKRPFATDKKGICRACWTVCRNLTCSKDLTHRRSTNFFAPTRAIVLPPFTPKEVAETCLKSITSKLDDKLESLECIASVIYSDSTPCQQIVDVDEGPPDRPAIAMGMGPKFPNLRPDAYPLVIPKVPRHPDHKPSRLIEISATHPAMLDVSPACTSEPSLKRHREDHTEEKDRVRVEEQSGHNDGGLDVDDWPFCGGWSDGIAPNEPLPTILNPGVEVDTGVVPWDDLQKD</sequence>
<dbReference type="RefSeq" id="XP_003849040.1">
    <property type="nucleotide sequence ID" value="XM_003848992.1"/>
</dbReference>
<dbReference type="EMBL" id="CM001205">
    <property type="protein sequence ID" value="EGP84016.1"/>
    <property type="molecule type" value="Genomic_DNA"/>
</dbReference>
<reference evidence="2 3" key="1">
    <citation type="journal article" date="2011" name="PLoS Genet.">
        <title>Finished genome of the fungal wheat pathogen Mycosphaerella graminicola reveals dispensome structure, chromosome plasticity, and stealth pathogenesis.</title>
        <authorList>
            <person name="Goodwin S.B."/>
            <person name="Ben M'barek S."/>
            <person name="Dhillon B."/>
            <person name="Wittenberg A.H.J."/>
            <person name="Crane C.F."/>
            <person name="Hane J.K."/>
            <person name="Foster A.J."/>
            <person name="Van der Lee T.A.J."/>
            <person name="Grimwood J."/>
            <person name="Aerts A."/>
            <person name="Antoniw J."/>
            <person name="Bailey A."/>
            <person name="Bluhm B."/>
            <person name="Bowler J."/>
            <person name="Bristow J."/>
            <person name="van der Burgt A."/>
            <person name="Canto-Canche B."/>
            <person name="Churchill A.C.L."/>
            <person name="Conde-Ferraez L."/>
            <person name="Cools H.J."/>
            <person name="Coutinho P.M."/>
            <person name="Csukai M."/>
            <person name="Dehal P."/>
            <person name="De Wit P."/>
            <person name="Donzelli B."/>
            <person name="van de Geest H.C."/>
            <person name="van Ham R.C.H.J."/>
            <person name="Hammond-Kosack K.E."/>
            <person name="Henrissat B."/>
            <person name="Kilian A."/>
            <person name="Kobayashi A.K."/>
            <person name="Koopmann E."/>
            <person name="Kourmpetis Y."/>
            <person name="Kuzniar A."/>
            <person name="Lindquist E."/>
            <person name="Lombard V."/>
            <person name="Maliepaard C."/>
            <person name="Martins N."/>
            <person name="Mehrabi R."/>
            <person name="Nap J.P.H."/>
            <person name="Ponomarenko A."/>
            <person name="Rudd J.J."/>
            <person name="Salamov A."/>
            <person name="Schmutz J."/>
            <person name="Schouten H.J."/>
            <person name="Shapiro H."/>
            <person name="Stergiopoulos I."/>
            <person name="Torriani S.F.F."/>
            <person name="Tu H."/>
            <person name="de Vries R.P."/>
            <person name="Waalwijk C."/>
            <person name="Ware S.B."/>
            <person name="Wiebenga A."/>
            <person name="Zwiers L.-H."/>
            <person name="Oliver R.P."/>
            <person name="Grigoriev I.V."/>
            <person name="Kema G.H.J."/>
        </authorList>
    </citation>
    <scope>NUCLEOTIDE SEQUENCE [LARGE SCALE GENOMIC DNA]</scope>
    <source>
        <strain evidence="3">CBS 115943 / IPO323</strain>
    </source>
</reference>
<dbReference type="HOGENOM" id="CLU_352740_0_0_1"/>
<dbReference type="OMA" id="NTHCNIL"/>
<gene>
    <name evidence="2" type="ORF">MYCGRDRAFT_96374</name>
</gene>
<accession>F9XLX3</accession>
<dbReference type="AlphaFoldDB" id="F9XLX3"/>
<dbReference type="OrthoDB" id="3641224at2759"/>
<proteinExistence type="predicted"/>
<organism evidence="2 3">
    <name type="scientific">Zymoseptoria tritici (strain CBS 115943 / IPO323)</name>
    <name type="common">Speckled leaf blotch fungus</name>
    <name type="synonym">Septoria tritici</name>
    <dbReference type="NCBI Taxonomy" id="336722"/>
    <lineage>
        <taxon>Eukaryota</taxon>
        <taxon>Fungi</taxon>
        <taxon>Dikarya</taxon>
        <taxon>Ascomycota</taxon>
        <taxon>Pezizomycotina</taxon>
        <taxon>Dothideomycetes</taxon>
        <taxon>Dothideomycetidae</taxon>
        <taxon>Mycosphaerellales</taxon>
        <taxon>Mycosphaerellaceae</taxon>
        <taxon>Zymoseptoria</taxon>
    </lineage>
</organism>
<feature type="region of interest" description="Disordered" evidence="1">
    <location>
        <begin position="361"/>
        <end position="397"/>
    </location>
</feature>
<evidence type="ECO:0000313" key="3">
    <source>
        <dbReference type="Proteomes" id="UP000008062"/>
    </source>
</evidence>